<evidence type="ECO:0000256" key="1">
    <source>
        <dbReference type="ARBA" id="ARBA00004141"/>
    </source>
</evidence>
<dbReference type="InterPro" id="IPR002076">
    <property type="entry name" value="ELO_fam"/>
</dbReference>
<feature type="transmembrane region" description="Helical" evidence="12">
    <location>
        <begin position="15"/>
        <end position="36"/>
    </location>
</feature>
<keyword evidence="6 12" id="KW-0276">Fatty acid metabolism</keyword>
<protein>
    <recommendedName>
        <fullName evidence="12">Elongation of fatty acids protein</fullName>
        <ecNumber evidence="12">2.3.1.-</ecNumber>
    </recommendedName>
</protein>
<dbReference type="PANTHER" id="PTHR11157:SF134">
    <property type="entry name" value="ELONGATION OF FATTY ACIDS PROTEIN 1-RELATED"/>
    <property type="match status" value="1"/>
</dbReference>
<evidence type="ECO:0000256" key="5">
    <source>
        <dbReference type="ARBA" id="ARBA00022692"/>
    </source>
</evidence>
<dbReference type="EC" id="2.3.1.-" evidence="12"/>
<evidence type="ECO:0000256" key="6">
    <source>
        <dbReference type="ARBA" id="ARBA00022832"/>
    </source>
</evidence>
<dbReference type="GO" id="GO:0030148">
    <property type="term" value="P:sphingolipid biosynthetic process"/>
    <property type="evidence" value="ECO:0007669"/>
    <property type="project" value="TreeGrafter"/>
</dbReference>
<evidence type="ECO:0000313" key="14">
    <source>
        <dbReference type="Proteomes" id="UP000053989"/>
    </source>
</evidence>
<feature type="transmembrane region" description="Helical" evidence="12">
    <location>
        <begin position="128"/>
        <end position="147"/>
    </location>
</feature>
<name>A0A0C3A8Q7_9AGAM</name>
<dbReference type="OrthoDB" id="434092at2759"/>
<dbReference type="InParanoid" id="A0A0C3A8Q7"/>
<reference evidence="13 14" key="1">
    <citation type="submission" date="2014-04" db="EMBL/GenBank/DDBJ databases">
        <authorList>
            <consortium name="DOE Joint Genome Institute"/>
            <person name="Kuo A."/>
            <person name="Kohler A."/>
            <person name="Nagy L.G."/>
            <person name="Floudas D."/>
            <person name="Copeland A."/>
            <person name="Barry K.W."/>
            <person name="Cichocki N."/>
            <person name="Veneault-Fourrey C."/>
            <person name="LaButti K."/>
            <person name="Lindquist E.A."/>
            <person name="Lipzen A."/>
            <person name="Lundell T."/>
            <person name="Morin E."/>
            <person name="Murat C."/>
            <person name="Sun H."/>
            <person name="Tunlid A."/>
            <person name="Henrissat B."/>
            <person name="Grigoriev I.V."/>
            <person name="Hibbett D.S."/>
            <person name="Martin F."/>
            <person name="Nordberg H.P."/>
            <person name="Cantor M.N."/>
            <person name="Hua S.X."/>
        </authorList>
    </citation>
    <scope>NUCLEOTIDE SEQUENCE [LARGE SCALE GENOMIC DNA]</scope>
    <source>
        <strain evidence="13 14">Foug A</strain>
    </source>
</reference>
<reference evidence="14" key="2">
    <citation type="submission" date="2015-01" db="EMBL/GenBank/DDBJ databases">
        <title>Evolutionary Origins and Diversification of the Mycorrhizal Mutualists.</title>
        <authorList>
            <consortium name="DOE Joint Genome Institute"/>
            <consortium name="Mycorrhizal Genomics Consortium"/>
            <person name="Kohler A."/>
            <person name="Kuo A."/>
            <person name="Nagy L.G."/>
            <person name="Floudas D."/>
            <person name="Copeland A."/>
            <person name="Barry K.W."/>
            <person name="Cichocki N."/>
            <person name="Veneault-Fourrey C."/>
            <person name="LaButti K."/>
            <person name="Lindquist E.A."/>
            <person name="Lipzen A."/>
            <person name="Lundell T."/>
            <person name="Morin E."/>
            <person name="Murat C."/>
            <person name="Riley R."/>
            <person name="Ohm R."/>
            <person name="Sun H."/>
            <person name="Tunlid A."/>
            <person name="Henrissat B."/>
            <person name="Grigoriev I.V."/>
            <person name="Hibbett D.S."/>
            <person name="Martin F."/>
        </authorList>
    </citation>
    <scope>NUCLEOTIDE SEQUENCE [LARGE SCALE GENOMIC DNA]</scope>
    <source>
        <strain evidence="14">Foug A</strain>
    </source>
</reference>
<evidence type="ECO:0000256" key="8">
    <source>
        <dbReference type="ARBA" id="ARBA00023098"/>
    </source>
</evidence>
<keyword evidence="4 12" id="KW-0808">Transferase</keyword>
<feature type="transmembrane region" description="Helical" evidence="12">
    <location>
        <begin position="57"/>
        <end position="75"/>
    </location>
</feature>
<dbReference type="GO" id="GO:0009922">
    <property type="term" value="F:fatty acid elongase activity"/>
    <property type="evidence" value="ECO:0007669"/>
    <property type="project" value="UniProtKB-EC"/>
</dbReference>
<organism evidence="13 14">
    <name type="scientific">Scleroderma citrinum Foug A</name>
    <dbReference type="NCBI Taxonomy" id="1036808"/>
    <lineage>
        <taxon>Eukaryota</taxon>
        <taxon>Fungi</taxon>
        <taxon>Dikarya</taxon>
        <taxon>Basidiomycota</taxon>
        <taxon>Agaricomycotina</taxon>
        <taxon>Agaricomycetes</taxon>
        <taxon>Agaricomycetidae</taxon>
        <taxon>Boletales</taxon>
        <taxon>Sclerodermatineae</taxon>
        <taxon>Sclerodermataceae</taxon>
        <taxon>Scleroderma</taxon>
    </lineage>
</organism>
<dbReference type="EMBL" id="KN822054">
    <property type="protein sequence ID" value="KIM61252.1"/>
    <property type="molecule type" value="Genomic_DNA"/>
</dbReference>
<keyword evidence="3 12" id="KW-0444">Lipid biosynthesis</keyword>
<dbReference type="PANTHER" id="PTHR11157">
    <property type="entry name" value="FATTY ACID ACYL TRANSFERASE-RELATED"/>
    <property type="match status" value="1"/>
</dbReference>
<sequence length="255" mass="28354">MALAHPDTMNSSVEVVPIPTLSSMFVLFITYLSVLFGMREVMKSRVPSSKVAMAFRIYDLSVSMASMSIAVLLGMEGWSILNRLGVYGAICSEEAFTPALVLVLKLNLYLTCYQLLDTIFLVLLHKSITVFHIYHHITVILAAIIELDGRVTAYWVAIFFTSGFHAITYFICYLGITGSKPWWLRYIKSLNLLCQKMILMCSAFGGYNYIADTYFPLLPHIGSCAGTETAAIVGVGITVSYVFFPDFMPFGRLPG</sequence>
<feature type="transmembrane region" description="Helical" evidence="12">
    <location>
        <begin position="197"/>
        <end position="217"/>
    </location>
</feature>
<evidence type="ECO:0000256" key="7">
    <source>
        <dbReference type="ARBA" id="ARBA00022989"/>
    </source>
</evidence>
<keyword evidence="5 12" id="KW-0812">Transmembrane</keyword>
<feature type="transmembrane region" description="Helical" evidence="12">
    <location>
        <begin position="153"/>
        <end position="176"/>
    </location>
</feature>
<dbReference type="STRING" id="1036808.A0A0C3A8Q7"/>
<comment type="catalytic activity">
    <reaction evidence="12">
        <text>an acyl-CoA + malonyl-CoA + H(+) = a 3-oxoacyl-CoA + CO2 + CoA</text>
        <dbReference type="Rhea" id="RHEA:50252"/>
        <dbReference type="ChEBI" id="CHEBI:15378"/>
        <dbReference type="ChEBI" id="CHEBI:16526"/>
        <dbReference type="ChEBI" id="CHEBI:57287"/>
        <dbReference type="ChEBI" id="CHEBI:57384"/>
        <dbReference type="ChEBI" id="CHEBI:58342"/>
        <dbReference type="ChEBI" id="CHEBI:90726"/>
    </reaction>
    <physiologicalReaction direction="left-to-right" evidence="12">
        <dbReference type="Rhea" id="RHEA:50253"/>
    </physiologicalReaction>
</comment>
<keyword evidence="10 12" id="KW-0275">Fatty acid biosynthesis</keyword>
<gene>
    <name evidence="13" type="ORF">SCLCIDRAFT_1216157</name>
</gene>
<dbReference type="GO" id="GO:0005789">
    <property type="term" value="C:endoplasmic reticulum membrane"/>
    <property type="evidence" value="ECO:0007669"/>
    <property type="project" value="TreeGrafter"/>
</dbReference>
<comment type="similarity">
    <text evidence="2 12">Belongs to the ELO family.</text>
</comment>
<keyword evidence="14" id="KW-1185">Reference proteome</keyword>
<dbReference type="GO" id="GO:0042761">
    <property type="term" value="P:very long-chain fatty acid biosynthetic process"/>
    <property type="evidence" value="ECO:0007669"/>
    <property type="project" value="TreeGrafter"/>
</dbReference>
<accession>A0A0C3A8Q7</accession>
<comment type="catalytic activity">
    <reaction evidence="11">
        <text>a very-long-chain acyl-CoA + malonyl-CoA + H(+) = a very-long-chain 3-oxoacyl-CoA + CO2 + CoA</text>
        <dbReference type="Rhea" id="RHEA:32727"/>
        <dbReference type="ChEBI" id="CHEBI:15378"/>
        <dbReference type="ChEBI" id="CHEBI:16526"/>
        <dbReference type="ChEBI" id="CHEBI:57287"/>
        <dbReference type="ChEBI" id="CHEBI:57384"/>
        <dbReference type="ChEBI" id="CHEBI:90725"/>
        <dbReference type="ChEBI" id="CHEBI:90736"/>
        <dbReference type="EC" id="2.3.1.199"/>
    </reaction>
</comment>
<proteinExistence type="inferred from homology"/>
<comment type="subcellular location">
    <subcellularLocation>
        <location evidence="1">Membrane</location>
        <topology evidence="1">Multi-pass membrane protein</topology>
    </subcellularLocation>
</comment>
<dbReference type="Pfam" id="PF01151">
    <property type="entry name" value="ELO"/>
    <property type="match status" value="1"/>
</dbReference>
<evidence type="ECO:0000256" key="10">
    <source>
        <dbReference type="ARBA" id="ARBA00023160"/>
    </source>
</evidence>
<evidence type="ECO:0000256" key="3">
    <source>
        <dbReference type="ARBA" id="ARBA00022516"/>
    </source>
</evidence>
<dbReference type="HOGENOM" id="CLU_994530_0_0_1"/>
<keyword evidence="7 12" id="KW-1133">Transmembrane helix</keyword>
<dbReference type="GO" id="GO:0034625">
    <property type="term" value="P:fatty acid elongation, monounsaturated fatty acid"/>
    <property type="evidence" value="ECO:0007669"/>
    <property type="project" value="TreeGrafter"/>
</dbReference>
<evidence type="ECO:0000313" key="13">
    <source>
        <dbReference type="EMBL" id="KIM61252.1"/>
    </source>
</evidence>
<dbReference type="Proteomes" id="UP000053989">
    <property type="component" value="Unassembled WGS sequence"/>
</dbReference>
<evidence type="ECO:0000256" key="4">
    <source>
        <dbReference type="ARBA" id="ARBA00022679"/>
    </source>
</evidence>
<evidence type="ECO:0000256" key="9">
    <source>
        <dbReference type="ARBA" id="ARBA00023136"/>
    </source>
</evidence>
<feature type="transmembrane region" description="Helical" evidence="12">
    <location>
        <begin position="95"/>
        <end position="116"/>
    </location>
</feature>
<dbReference type="GO" id="GO:0034626">
    <property type="term" value="P:fatty acid elongation, polyunsaturated fatty acid"/>
    <property type="evidence" value="ECO:0007669"/>
    <property type="project" value="TreeGrafter"/>
</dbReference>
<dbReference type="AlphaFoldDB" id="A0A0C3A8Q7"/>
<evidence type="ECO:0000256" key="11">
    <source>
        <dbReference type="ARBA" id="ARBA00047375"/>
    </source>
</evidence>
<evidence type="ECO:0000256" key="2">
    <source>
        <dbReference type="ARBA" id="ARBA00007263"/>
    </source>
</evidence>
<dbReference type="GO" id="GO:0019367">
    <property type="term" value="P:fatty acid elongation, saturated fatty acid"/>
    <property type="evidence" value="ECO:0007669"/>
    <property type="project" value="TreeGrafter"/>
</dbReference>
<feature type="transmembrane region" description="Helical" evidence="12">
    <location>
        <begin position="229"/>
        <end position="248"/>
    </location>
</feature>
<keyword evidence="8 12" id="KW-0443">Lipid metabolism</keyword>
<keyword evidence="9 12" id="KW-0472">Membrane</keyword>
<evidence type="ECO:0000256" key="12">
    <source>
        <dbReference type="RuleBase" id="RU361115"/>
    </source>
</evidence>